<dbReference type="EMBL" id="NMUH01000642">
    <property type="protein sequence ID" value="MQL82588.1"/>
    <property type="molecule type" value="Genomic_DNA"/>
</dbReference>
<protein>
    <submittedName>
        <fullName evidence="2">Uncharacterized protein</fullName>
    </submittedName>
</protein>
<sequence length="233" mass="25550">MSGLAFEVAHDSDRSGKAKCTCPQKTRAPVRGNPRRVKEGCTPVGPGRVHPRRVRRGAPPPVRAGAHPCRFERGALPSVRAGAHPRRLAQGGAPPLAWQAFARLEPTSGCLGMRVKLSRGDLRLRDFSSPTLARRSRVPAKLEAVWRSRILSRRSSGEVPLLWEGGDLFVLRMKTPVQDSVCVKLHKGPPGEEKIRPCGAENGKDSLTVRASCPIWWSGTHVASMKWRALSWV</sequence>
<evidence type="ECO:0000256" key="1">
    <source>
        <dbReference type="SAM" id="MobiDB-lite"/>
    </source>
</evidence>
<accession>A0A843UGD9</accession>
<gene>
    <name evidence="2" type="ORF">Taro_015064</name>
</gene>
<evidence type="ECO:0000313" key="3">
    <source>
        <dbReference type="Proteomes" id="UP000652761"/>
    </source>
</evidence>
<proteinExistence type="predicted"/>
<keyword evidence="3" id="KW-1185">Reference proteome</keyword>
<dbReference type="Proteomes" id="UP000652761">
    <property type="component" value="Unassembled WGS sequence"/>
</dbReference>
<organism evidence="2 3">
    <name type="scientific">Colocasia esculenta</name>
    <name type="common">Wild taro</name>
    <name type="synonym">Arum esculentum</name>
    <dbReference type="NCBI Taxonomy" id="4460"/>
    <lineage>
        <taxon>Eukaryota</taxon>
        <taxon>Viridiplantae</taxon>
        <taxon>Streptophyta</taxon>
        <taxon>Embryophyta</taxon>
        <taxon>Tracheophyta</taxon>
        <taxon>Spermatophyta</taxon>
        <taxon>Magnoliopsida</taxon>
        <taxon>Liliopsida</taxon>
        <taxon>Araceae</taxon>
        <taxon>Aroideae</taxon>
        <taxon>Colocasieae</taxon>
        <taxon>Colocasia</taxon>
    </lineage>
</organism>
<name>A0A843UGD9_COLES</name>
<dbReference type="AlphaFoldDB" id="A0A843UGD9"/>
<comment type="caution">
    <text evidence="2">The sequence shown here is derived from an EMBL/GenBank/DDBJ whole genome shotgun (WGS) entry which is preliminary data.</text>
</comment>
<feature type="region of interest" description="Disordered" evidence="1">
    <location>
        <begin position="1"/>
        <end position="66"/>
    </location>
</feature>
<evidence type="ECO:0000313" key="2">
    <source>
        <dbReference type="EMBL" id="MQL82588.1"/>
    </source>
</evidence>
<reference evidence="2" key="1">
    <citation type="submission" date="2017-07" db="EMBL/GenBank/DDBJ databases">
        <title>Taro Niue Genome Assembly and Annotation.</title>
        <authorList>
            <person name="Atibalentja N."/>
            <person name="Keating K."/>
            <person name="Fields C.J."/>
        </authorList>
    </citation>
    <scope>NUCLEOTIDE SEQUENCE</scope>
    <source>
        <strain evidence="2">Niue_2</strain>
        <tissue evidence="2">Leaf</tissue>
    </source>
</reference>